<dbReference type="SUPFAM" id="SSF52728">
    <property type="entry name" value="PTS IIb component"/>
    <property type="match status" value="1"/>
</dbReference>
<evidence type="ECO:0000256" key="5">
    <source>
        <dbReference type="ARBA" id="ARBA00022679"/>
    </source>
</evidence>
<dbReference type="KEGG" id="acg:AWM71_03600"/>
<dbReference type="GO" id="GO:0016301">
    <property type="term" value="F:kinase activity"/>
    <property type="evidence" value="ECO:0007669"/>
    <property type="project" value="UniProtKB-KW"/>
</dbReference>
<evidence type="ECO:0000256" key="8">
    <source>
        <dbReference type="PIRSR" id="PIRSR618455-1"/>
    </source>
</evidence>
<dbReference type="PROSITE" id="PS51101">
    <property type="entry name" value="PTS_EIIB_TYPE_4"/>
    <property type="match status" value="1"/>
</dbReference>
<gene>
    <name evidence="11" type="ORF">CYJ27_07665</name>
</gene>
<keyword evidence="2" id="KW-0813">Transport</keyword>
<feature type="modified residue" description="Phosphohistidine; by EIIA" evidence="9">
    <location>
        <position position="14"/>
    </location>
</feature>
<dbReference type="Pfam" id="PF03830">
    <property type="entry name" value="PTSIIB_sorb"/>
    <property type="match status" value="1"/>
</dbReference>
<dbReference type="CDD" id="cd00001">
    <property type="entry name" value="PTS_IIB_man"/>
    <property type="match status" value="1"/>
</dbReference>
<organism evidence="11 12">
    <name type="scientific">Aerococcus christensenii</name>
    <dbReference type="NCBI Taxonomy" id="87541"/>
    <lineage>
        <taxon>Bacteria</taxon>
        <taxon>Bacillati</taxon>
        <taxon>Bacillota</taxon>
        <taxon>Bacilli</taxon>
        <taxon>Lactobacillales</taxon>
        <taxon>Aerococcaceae</taxon>
        <taxon>Aerococcus</taxon>
    </lineage>
</organism>
<feature type="domain" description="PTS EIIB type-4" evidence="10">
    <location>
        <begin position="1"/>
        <end position="164"/>
    </location>
</feature>
<reference evidence="11 12" key="1">
    <citation type="submission" date="2017-12" db="EMBL/GenBank/DDBJ databases">
        <title>Phylogenetic diversity of female urinary microbiome.</title>
        <authorList>
            <person name="Thomas-White K."/>
            <person name="Wolfe A.J."/>
        </authorList>
    </citation>
    <scope>NUCLEOTIDE SEQUENCE [LARGE SCALE GENOMIC DNA]</scope>
    <source>
        <strain evidence="11 12">UMB0844</strain>
    </source>
</reference>
<evidence type="ECO:0000313" key="11">
    <source>
        <dbReference type="EMBL" id="PKY90842.1"/>
    </source>
</evidence>
<proteinExistence type="predicted"/>
<dbReference type="InterPro" id="IPR018455">
    <property type="entry name" value="PTS_IIB_sorbose-sp_subgr"/>
</dbReference>
<evidence type="ECO:0000256" key="6">
    <source>
        <dbReference type="ARBA" id="ARBA00022683"/>
    </source>
</evidence>
<dbReference type="GO" id="GO:0008982">
    <property type="term" value="F:protein-N(PI)-phosphohistidine-sugar phosphotransferase activity"/>
    <property type="evidence" value="ECO:0007669"/>
    <property type="project" value="InterPro"/>
</dbReference>
<evidence type="ECO:0000256" key="7">
    <source>
        <dbReference type="ARBA" id="ARBA00022777"/>
    </source>
</evidence>
<comment type="caution">
    <text evidence="11">The sequence shown here is derived from an EMBL/GenBank/DDBJ whole genome shotgun (WGS) entry which is preliminary data.</text>
</comment>
<keyword evidence="3" id="KW-0963">Cytoplasm</keyword>
<sequence>MEIRLARIDDRLIHGQVALVWSKESGANRIIVISDKVANDEIRSTLVKQAAPPGIKVNVVSVEKAGRVFKNPKYESEKVFLLFENPEDVVRSIKEGIDITILNVGGMQYKDGKLRVSKAVFVNHDDIKNFDILHEQGVTLDGRVVASDPKLDFYDELTKIKIREEI</sequence>
<evidence type="ECO:0000313" key="12">
    <source>
        <dbReference type="Proteomes" id="UP000234775"/>
    </source>
</evidence>
<keyword evidence="4" id="KW-0762">Sugar transport</keyword>
<dbReference type="AlphaFoldDB" id="A0A0X8F8C5"/>
<dbReference type="Proteomes" id="UP000234775">
    <property type="component" value="Unassembled WGS sequence"/>
</dbReference>
<evidence type="ECO:0000256" key="3">
    <source>
        <dbReference type="ARBA" id="ARBA00022490"/>
    </source>
</evidence>
<evidence type="ECO:0000259" key="10">
    <source>
        <dbReference type="PROSITE" id="PS51101"/>
    </source>
</evidence>
<comment type="subcellular location">
    <subcellularLocation>
        <location evidence="1">Cytoplasm</location>
    </subcellularLocation>
</comment>
<evidence type="ECO:0000256" key="1">
    <source>
        <dbReference type="ARBA" id="ARBA00004496"/>
    </source>
</evidence>
<feature type="modified residue" description="N6-acetyllysine" evidence="9">
    <location>
        <position position="73"/>
    </location>
</feature>
<name>A0A0X8F8C5_9LACT</name>
<dbReference type="GO" id="GO:0009401">
    <property type="term" value="P:phosphoenolpyruvate-dependent sugar phosphotransferase system"/>
    <property type="evidence" value="ECO:0007669"/>
    <property type="project" value="UniProtKB-KW"/>
</dbReference>
<evidence type="ECO:0000256" key="4">
    <source>
        <dbReference type="ARBA" id="ARBA00022597"/>
    </source>
</evidence>
<keyword evidence="7" id="KW-0418">Kinase</keyword>
<keyword evidence="6" id="KW-0598">Phosphotransferase system</keyword>
<dbReference type="InterPro" id="IPR036667">
    <property type="entry name" value="PTS_IIB_sorbose-sp_sf"/>
</dbReference>
<dbReference type="Gene3D" id="3.40.35.10">
    <property type="entry name" value="Phosphotransferase system, sorbose subfamily IIB component"/>
    <property type="match status" value="1"/>
</dbReference>
<evidence type="ECO:0000256" key="2">
    <source>
        <dbReference type="ARBA" id="ARBA00022448"/>
    </source>
</evidence>
<protein>
    <submittedName>
        <fullName evidence="11">PTS fructose transporter subunit IIB</fullName>
    </submittedName>
</protein>
<dbReference type="NCBIfam" id="TIGR00854">
    <property type="entry name" value="pts-sorbose"/>
    <property type="match status" value="1"/>
</dbReference>
<dbReference type="RefSeq" id="WP_060776691.1">
    <property type="nucleotide sequence ID" value="NZ_CP014159.1"/>
</dbReference>
<evidence type="ECO:0000256" key="9">
    <source>
        <dbReference type="PIRSR" id="PIRSR618455-2"/>
    </source>
</evidence>
<feature type="active site" description="Pros-phosphohistidine intermediate; for EIIB activity" evidence="8">
    <location>
        <position position="14"/>
    </location>
</feature>
<dbReference type="InterPro" id="IPR004720">
    <property type="entry name" value="PTS_IIB_sorbose-sp"/>
</dbReference>
<keyword evidence="5" id="KW-0808">Transferase</keyword>
<keyword evidence="12" id="KW-1185">Reference proteome</keyword>
<dbReference type="GO" id="GO:0005737">
    <property type="term" value="C:cytoplasm"/>
    <property type="evidence" value="ECO:0007669"/>
    <property type="project" value="UniProtKB-SubCell"/>
</dbReference>
<accession>A0A0X8F8C5</accession>
<dbReference type="EMBL" id="PKGZ01000008">
    <property type="protein sequence ID" value="PKY90842.1"/>
    <property type="molecule type" value="Genomic_DNA"/>
</dbReference>